<evidence type="ECO:0000313" key="2">
    <source>
        <dbReference type="EMBL" id="PON74715.1"/>
    </source>
</evidence>
<dbReference type="EMBL" id="JXTB01000027">
    <property type="protein sequence ID" value="PON74715.1"/>
    <property type="molecule type" value="Genomic_DNA"/>
</dbReference>
<comment type="caution">
    <text evidence="2">The sequence shown here is derived from an EMBL/GenBank/DDBJ whole genome shotgun (WGS) entry which is preliminary data.</text>
</comment>
<dbReference type="Proteomes" id="UP000237105">
    <property type="component" value="Unassembled WGS sequence"/>
</dbReference>
<reference evidence="3" key="1">
    <citation type="submission" date="2016-06" db="EMBL/GenBank/DDBJ databases">
        <title>Parallel loss of symbiosis genes in relatives of nitrogen-fixing non-legume Parasponia.</title>
        <authorList>
            <person name="Van Velzen R."/>
            <person name="Holmer R."/>
            <person name="Bu F."/>
            <person name="Rutten L."/>
            <person name="Van Zeijl A."/>
            <person name="Liu W."/>
            <person name="Santuari L."/>
            <person name="Cao Q."/>
            <person name="Sharma T."/>
            <person name="Shen D."/>
            <person name="Roswanjaya Y."/>
            <person name="Wardhani T."/>
            <person name="Kalhor M.S."/>
            <person name="Jansen J."/>
            <person name="Van den Hoogen J."/>
            <person name="Gungor B."/>
            <person name="Hartog M."/>
            <person name="Hontelez J."/>
            <person name="Verver J."/>
            <person name="Yang W.-C."/>
            <person name="Schijlen E."/>
            <person name="Repin R."/>
            <person name="Schilthuizen M."/>
            <person name="Schranz E."/>
            <person name="Heidstra R."/>
            <person name="Miyata K."/>
            <person name="Fedorova E."/>
            <person name="Kohlen W."/>
            <person name="Bisseling T."/>
            <person name="Smit S."/>
            <person name="Geurts R."/>
        </authorList>
    </citation>
    <scope>NUCLEOTIDE SEQUENCE [LARGE SCALE GENOMIC DNA]</scope>
    <source>
        <strain evidence="3">cv. WU1-14</strain>
    </source>
</reference>
<name>A0A2P5DN48_PARAD</name>
<dbReference type="AlphaFoldDB" id="A0A2P5DN48"/>
<gene>
    <name evidence="2" type="ORF">PanWU01x14_047740</name>
</gene>
<protein>
    <submittedName>
        <fullName evidence="2">Uncharacterized protein</fullName>
    </submittedName>
</protein>
<sequence>MWSGTACPHGEITELSVGTPRLKSQLSSPPPVLMKRGREPDSSKGKESPAGKRGKAAPCSDIDDDEAMLTLMRRRRSTRSGPSGGFGQEKTEKSHSGGAPRGVAAEVADVAVVAVASSAKDAPPPAVTESAFGDTLPPTVLTSAASGASKEAIIVHLVEEEGILVVGGVKPHSSDADNAQGEGPVAEFELEVLSLENVELVAGHSITQV</sequence>
<organism evidence="2 3">
    <name type="scientific">Parasponia andersonii</name>
    <name type="common">Sponia andersonii</name>
    <dbReference type="NCBI Taxonomy" id="3476"/>
    <lineage>
        <taxon>Eukaryota</taxon>
        <taxon>Viridiplantae</taxon>
        <taxon>Streptophyta</taxon>
        <taxon>Embryophyta</taxon>
        <taxon>Tracheophyta</taxon>
        <taxon>Spermatophyta</taxon>
        <taxon>Magnoliopsida</taxon>
        <taxon>eudicotyledons</taxon>
        <taxon>Gunneridae</taxon>
        <taxon>Pentapetalae</taxon>
        <taxon>rosids</taxon>
        <taxon>fabids</taxon>
        <taxon>Rosales</taxon>
        <taxon>Cannabaceae</taxon>
        <taxon>Parasponia</taxon>
    </lineage>
</organism>
<feature type="compositionally biased region" description="Basic and acidic residues" evidence="1">
    <location>
        <begin position="36"/>
        <end position="50"/>
    </location>
</feature>
<proteinExistence type="predicted"/>
<evidence type="ECO:0000256" key="1">
    <source>
        <dbReference type="SAM" id="MobiDB-lite"/>
    </source>
</evidence>
<keyword evidence="3" id="KW-1185">Reference proteome</keyword>
<evidence type="ECO:0000313" key="3">
    <source>
        <dbReference type="Proteomes" id="UP000237105"/>
    </source>
</evidence>
<feature type="region of interest" description="Disordered" evidence="1">
    <location>
        <begin position="1"/>
        <end position="101"/>
    </location>
</feature>
<accession>A0A2P5DN48</accession>